<feature type="compositionally biased region" description="Low complexity" evidence="1">
    <location>
        <begin position="1"/>
        <end position="17"/>
    </location>
</feature>
<evidence type="ECO:0000313" key="4">
    <source>
        <dbReference type="Proteomes" id="UP000076727"/>
    </source>
</evidence>
<sequence>MPVPSRLSRASSSTASSRPRHPTSAWLTSPRTLYHLAQLVSYYLSYYLSYHLATHNPLPPRFLPDKIRPTPEWDVPPALCPLNAALYAWARGWAWYVEMHWRTPEEIAEDNWHWRARFDVWPEKPLTGCMARQLPYRVIPTQPGVVRVSWYYEIKEMLSLEARKHPEMYEHLQLEPDGSLKIGDLRRKWGMENMVFVEWNRRFLLWPCADGETLGAVTVRHLLDTGERWPFLRVIEIPGKERRELRKQRARLLEPWHAPRHIRLYLRARHALFRTMKTWYAFRRPFIRYFYEDTGKRVAVTVAIILGLAAAAALVGTVWVVRVYLIPQYMRESERMYAGSTAERVVHAVLTWAKNEPRVMEAAAHGWAALCALPMLVFWTLTVPVWGPFWLVKVTVLGVWWAATALFWMALAGLTQGALDVKAPVSRAWAAWLGILNSDAK</sequence>
<organism evidence="3 4">
    <name type="scientific">Daedalea quercina L-15889</name>
    <dbReference type="NCBI Taxonomy" id="1314783"/>
    <lineage>
        <taxon>Eukaryota</taxon>
        <taxon>Fungi</taxon>
        <taxon>Dikarya</taxon>
        <taxon>Basidiomycota</taxon>
        <taxon>Agaricomycotina</taxon>
        <taxon>Agaricomycetes</taxon>
        <taxon>Polyporales</taxon>
        <taxon>Fomitopsis</taxon>
    </lineage>
</organism>
<feature type="transmembrane region" description="Helical" evidence="2">
    <location>
        <begin position="298"/>
        <end position="325"/>
    </location>
</feature>
<accession>A0A165SR49</accession>
<dbReference type="Proteomes" id="UP000076727">
    <property type="component" value="Unassembled WGS sequence"/>
</dbReference>
<evidence type="ECO:0000256" key="1">
    <source>
        <dbReference type="SAM" id="MobiDB-lite"/>
    </source>
</evidence>
<keyword evidence="2" id="KW-0812">Transmembrane</keyword>
<feature type="transmembrane region" description="Helical" evidence="2">
    <location>
        <begin position="399"/>
        <end position="419"/>
    </location>
</feature>
<gene>
    <name evidence="3" type="ORF">DAEQUDRAFT_755201</name>
</gene>
<keyword evidence="4" id="KW-1185">Reference proteome</keyword>
<evidence type="ECO:0000313" key="3">
    <source>
        <dbReference type="EMBL" id="KZT72367.1"/>
    </source>
</evidence>
<keyword evidence="2" id="KW-1133">Transmembrane helix</keyword>
<name>A0A165SR49_9APHY</name>
<feature type="region of interest" description="Disordered" evidence="1">
    <location>
        <begin position="1"/>
        <end position="24"/>
    </location>
</feature>
<keyword evidence="2" id="KW-0472">Membrane</keyword>
<proteinExistence type="predicted"/>
<dbReference type="EMBL" id="KV429041">
    <property type="protein sequence ID" value="KZT72367.1"/>
    <property type="molecule type" value="Genomic_DNA"/>
</dbReference>
<feature type="transmembrane region" description="Helical" evidence="2">
    <location>
        <begin position="367"/>
        <end position="387"/>
    </location>
</feature>
<protein>
    <submittedName>
        <fullName evidence="3">Uncharacterized protein</fullName>
    </submittedName>
</protein>
<dbReference type="OrthoDB" id="2803568at2759"/>
<dbReference type="AlphaFoldDB" id="A0A165SR49"/>
<evidence type="ECO:0000256" key="2">
    <source>
        <dbReference type="SAM" id="Phobius"/>
    </source>
</evidence>
<reference evidence="3 4" key="1">
    <citation type="journal article" date="2016" name="Mol. Biol. Evol.">
        <title>Comparative Genomics of Early-Diverging Mushroom-Forming Fungi Provides Insights into the Origins of Lignocellulose Decay Capabilities.</title>
        <authorList>
            <person name="Nagy L.G."/>
            <person name="Riley R."/>
            <person name="Tritt A."/>
            <person name="Adam C."/>
            <person name="Daum C."/>
            <person name="Floudas D."/>
            <person name="Sun H."/>
            <person name="Yadav J.S."/>
            <person name="Pangilinan J."/>
            <person name="Larsson K.H."/>
            <person name="Matsuura K."/>
            <person name="Barry K."/>
            <person name="Labutti K."/>
            <person name="Kuo R."/>
            <person name="Ohm R.A."/>
            <person name="Bhattacharya S.S."/>
            <person name="Shirouzu T."/>
            <person name="Yoshinaga Y."/>
            <person name="Martin F.M."/>
            <person name="Grigoriev I.V."/>
            <person name="Hibbett D.S."/>
        </authorList>
    </citation>
    <scope>NUCLEOTIDE SEQUENCE [LARGE SCALE GENOMIC DNA]</scope>
    <source>
        <strain evidence="3 4">L-15889</strain>
    </source>
</reference>